<dbReference type="InterPro" id="IPR000897">
    <property type="entry name" value="SRP54_GTPase_dom"/>
</dbReference>
<dbReference type="Pfam" id="PF02978">
    <property type="entry name" value="SRP_SPB"/>
    <property type="match status" value="1"/>
</dbReference>
<keyword evidence="1" id="KW-0547">Nucleotide-binding</keyword>
<evidence type="ECO:0000256" key="2">
    <source>
        <dbReference type="ARBA" id="ARBA00023134"/>
    </source>
</evidence>
<dbReference type="GO" id="GO:0006614">
    <property type="term" value="P:SRP-dependent cotranslational protein targeting to membrane"/>
    <property type="evidence" value="ECO:0007669"/>
    <property type="project" value="InterPro"/>
</dbReference>
<dbReference type="PANTHER" id="PTHR11564:SF5">
    <property type="entry name" value="SIGNAL RECOGNITION PARTICLE SUBUNIT SRP54"/>
    <property type="match status" value="1"/>
</dbReference>
<dbReference type="SUPFAM" id="SSF52540">
    <property type="entry name" value="P-loop containing nucleoside triphosphate hydrolases"/>
    <property type="match status" value="1"/>
</dbReference>
<protein>
    <submittedName>
        <fullName evidence="4">GTP-binding signal recognition particle G-domain protein</fullName>
    </submittedName>
</protein>
<dbReference type="Gene3D" id="3.40.50.300">
    <property type="entry name" value="P-loop containing nucleotide triphosphate hydrolases"/>
    <property type="match status" value="1"/>
</dbReference>
<evidence type="ECO:0000313" key="4">
    <source>
        <dbReference type="EMBL" id="EQD40116.1"/>
    </source>
</evidence>
<dbReference type="Gene3D" id="1.10.260.30">
    <property type="entry name" value="Signal recognition particle, SRP54 subunit, M-domain"/>
    <property type="match status" value="1"/>
</dbReference>
<evidence type="ECO:0000256" key="1">
    <source>
        <dbReference type="ARBA" id="ARBA00022741"/>
    </source>
</evidence>
<dbReference type="InterPro" id="IPR027417">
    <property type="entry name" value="P-loop_NTPase"/>
</dbReference>
<dbReference type="Gene3D" id="1.20.120.140">
    <property type="entry name" value="Signal recognition particle SRP54, nucleotide-binding domain"/>
    <property type="match status" value="1"/>
</dbReference>
<dbReference type="GO" id="GO:0005525">
    <property type="term" value="F:GTP binding"/>
    <property type="evidence" value="ECO:0007669"/>
    <property type="project" value="UniProtKB-KW"/>
</dbReference>
<dbReference type="InterPro" id="IPR022941">
    <property type="entry name" value="SRP54"/>
</dbReference>
<dbReference type="InterPro" id="IPR042101">
    <property type="entry name" value="SRP54_N_sf"/>
</dbReference>
<gene>
    <name evidence="4" type="ORF">B1B_15065</name>
</gene>
<dbReference type="SMART" id="SM00962">
    <property type="entry name" value="SRP54"/>
    <property type="match status" value="1"/>
</dbReference>
<reference evidence="4" key="1">
    <citation type="submission" date="2013-08" db="EMBL/GenBank/DDBJ databases">
        <authorList>
            <person name="Mendez C."/>
            <person name="Richter M."/>
            <person name="Ferrer M."/>
            <person name="Sanchez J."/>
        </authorList>
    </citation>
    <scope>NUCLEOTIDE SEQUENCE</scope>
</reference>
<dbReference type="GO" id="GO:0003924">
    <property type="term" value="F:GTPase activity"/>
    <property type="evidence" value="ECO:0007669"/>
    <property type="project" value="InterPro"/>
</dbReference>
<dbReference type="GO" id="GO:0048500">
    <property type="term" value="C:signal recognition particle"/>
    <property type="evidence" value="ECO:0007669"/>
    <property type="project" value="InterPro"/>
</dbReference>
<reference evidence="4" key="2">
    <citation type="journal article" date="2014" name="ISME J.">
        <title>Microbial stratification in low pH oxic and suboxic macroscopic growths along an acid mine drainage.</title>
        <authorList>
            <person name="Mendez-Garcia C."/>
            <person name="Mesa V."/>
            <person name="Sprenger R.R."/>
            <person name="Richter M."/>
            <person name="Diez M.S."/>
            <person name="Solano J."/>
            <person name="Bargiela R."/>
            <person name="Golyshina O.V."/>
            <person name="Manteca A."/>
            <person name="Ramos J.L."/>
            <person name="Gallego J.R."/>
            <person name="Llorente I."/>
            <person name="Martins Dos Santos V.A."/>
            <person name="Jensen O.N."/>
            <person name="Pelaez A.I."/>
            <person name="Sanchez J."/>
            <person name="Ferrer M."/>
        </authorList>
    </citation>
    <scope>NUCLEOTIDE SEQUENCE</scope>
</reference>
<accession>T0YX06</accession>
<dbReference type="PANTHER" id="PTHR11564">
    <property type="entry name" value="SIGNAL RECOGNITION PARTICLE 54K PROTEIN SRP54"/>
    <property type="match status" value="1"/>
</dbReference>
<dbReference type="SUPFAM" id="SSF47446">
    <property type="entry name" value="Signal peptide-binding domain"/>
    <property type="match status" value="1"/>
</dbReference>
<keyword evidence="2" id="KW-0342">GTP-binding</keyword>
<evidence type="ECO:0000259" key="3">
    <source>
        <dbReference type="PROSITE" id="PS00300"/>
    </source>
</evidence>
<dbReference type="Pfam" id="PF00448">
    <property type="entry name" value="SRP54"/>
    <property type="match status" value="1"/>
</dbReference>
<name>T0YX06_9ZZZZ</name>
<feature type="non-terminal residue" evidence="4">
    <location>
        <position position="1"/>
    </location>
</feature>
<dbReference type="AlphaFoldDB" id="T0YX06"/>
<sequence>TAAKLARQYQKKGVRVGLIAADVHRPAAIDQLEQLAQKVGCEFYANRAERRAKVIVREGLAAFPPHFAIIVDTAGRSGIDAELIAELRQIHDVVKPDETILVLDAAMGQSAGRSAKAFQEAVGLTGVILTKLDGSAKGGGALSAVAASGAPILFIGTGEHLDELERFDPTRFVSRLLGMGDLQTLLERFEDLRGKEEAQKASEHLISGRFTLRDLRTQLDSLGQMGSLSKLMSFFPGLGPAKIDDSKLNETQVQLRKFRTMLDSMTSAELDDANIIKSERAHRIARGSGNKPPEVRALLKYYETTKKAAHGITSNRRLRRQIEHQMSQGGTPPHS</sequence>
<dbReference type="EMBL" id="AUZY01010016">
    <property type="protein sequence ID" value="EQD40116.1"/>
    <property type="molecule type" value="Genomic_DNA"/>
</dbReference>
<dbReference type="PROSITE" id="PS00300">
    <property type="entry name" value="SRP54"/>
    <property type="match status" value="1"/>
</dbReference>
<dbReference type="GO" id="GO:0008312">
    <property type="term" value="F:7S RNA binding"/>
    <property type="evidence" value="ECO:0007669"/>
    <property type="project" value="InterPro"/>
</dbReference>
<dbReference type="InterPro" id="IPR036891">
    <property type="entry name" value="Signal_recog_part_SRP54_M_sf"/>
</dbReference>
<feature type="domain" description="SRP54-type proteins GTP-binding" evidence="3">
    <location>
        <begin position="151"/>
        <end position="164"/>
    </location>
</feature>
<proteinExistence type="predicted"/>
<organism evidence="4">
    <name type="scientific">mine drainage metagenome</name>
    <dbReference type="NCBI Taxonomy" id="410659"/>
    <lineage>
        <taxon>unclassified sequences</taxon>
        <taxon>metagenomes</taxon>
        <taxon>ecological metagenomes</taxon>
    </lineage>
</organism>
<comment type="caution">
    <text evidence="4">The sequence shown here is derived from an EMBL/GenBank/DDBJ whole genome shotgun (WGS) entry which is preliminary data.</text>
</comment>
<dbReference type="InterPro" id="IPR004125">
    <property type="entry name" value="Signal_recog_particle_SRP54_M"/>
</dbReference>